<feature type="transmembrane region" description="Helical" evidence="1">
    <location>
        <begin position="80"/>
        <end position="102"/>
    </location>
</feature>
<sequence length="105" mass="11881">MIVFVQREPRPDAPYWPGRRLLTAIDAVAWPLGWAILVHQIPDLGKGGSMVTFVAMLLALYRLSAALFTNHRYWFTTWWVVRTAALLLLVGLVMKLAMWVSAASQ</sequence>
<evidence type="ECO:0008006" key="4">
    <source>
        <dbReference type="Google" id="ProtNLM"/>
    </source>
</evidence>
<organism evidence="2 3">
    <name type="scientific">Roseateles depolymerans</name>
    <dbReference type="NCBI Taxonomy" id="76731"/>
    <lineage>
        <taxon>Bacteria</taxon>
        <taxon>Pseudomonadati</taxon>
        <taxon>Pseudomonadota</taxon>
        <taxon>Betaproteobacteria</taxon>
        <taxon>Burkholderiales</taxon>
        <taxon>Sphaerotilaceae</taxon>
        <taxon>Roseateles</taxon>
    </lineage>
</organism>
<keyword evidence="1" id="KW-0812">Transmembrane</keyword>
<feature type="transmembrane region" description="Helical" evidence="1">
    <location>
        <begin position="21"/>
        <end position="41"/>
    </location>
</feature>
<gene>
    <name evidence="2" type="ORF">DI603_20250</name>
</gene>
<dbReference type="EMBL" id="QFOD01000025">
    <property type="protein sequence ID" value="PZP28029.1"/>
    <property type="molecule type" value="Genomic_DNA"/>
</dbReference>
<keyword evidence="1" id="KW-0472">Membrane</keyword>
<name>A0A2W5FEI3_9BURK</name>
<comment type="caution">
    <text evidence="2">The sequence shown here is derived from an EMBL/GenBank/DDBJ whole genome shotgun (WGS) entry which is preliminary data.</text>
</comment>
<evidence type="ECO:0000256" key="1">
    <source>
        <dbReference type="SAM" id="Phobius"/>
    </source>
</evidence>
<proteinExistence type="predicted"/>
<protein>
    <recommendedName>
        <fullName evidence="4">MAPEG family protein</fullName>
    </recommendedName>
</protein>
<dbReference type="AlphaFoldDB" id="A0A2W5FEI3"/>
<dbReference type="Proteomes" id="UP000249633">
    <property type="component" value="Unassembled WGS sequence"/>
</dbReference>
<accession>A0A2W5FEI3</accession>
<feature type="transmembrane region" description="Helical" evidence="1">
    <location>
        <begin position="47"/>
        <end position="68"/>
    </location>
</feature>
<evidence type="ECO:0000313" key="2">
    <source>
        <dbReference type="EMBL" id="PZP28029.1"/>
    </source>
</evidence>
<keyword evidence="1" id="KW-1133">Transmembrane helix</keyword>
<evidence type="ECO:0000313" key="3">
    <source>
        <dbReference type="Proteomes" id="UP000249633"/>
    </source>
</evidence>
<reference evidence="2 3" key="1">
    <citation type="submission" date="2017-08" db="EMBL/GenBank/DDBJ databases">
        <title>Infants hospitalized years apart are colonized by the same room-sourced microbial strains.</title>
        <authorList>
            <person name="Brooks B."/>
            <person name="Olm M.R."/>
            <person name="Firek B.A."/>
            <person name="Baker R."/>
            <person name="Thomas B.C."/>
            <person name="Morowitz M.J."/>
            <person name="Banfield J.F."/>
        </authorList>
    </citation>
    <scope>NUCLEOTIDE SEQUENCE [LARGE SCALE GENOMIC DNA]</scope>
    <source>
        <strain evidence="2">S2_012_000_R2_81</strain>
    </source>
</reference>